<reference evidence="4" key="1">
    <citation type="submission" date="2015-08" db="EMBL/GenBank/DDBJ databases">
        <title>Genome sequencing project for genomic taxonomy and phylogenomics of Bacillus-like bacteria.</title>
        <authorList>
            <person name="Liu B."/>
            <person name="Wang J."/>
            <person name="Zhu Y."/>
            <person name="Liu G."/>
            <person name="Chen Q."/>
            <person name="Chen Z."/>
            <person name="Lan J."/>
            <person name="Che J."/>
            <person name="Ge C."/>
            <person name="Shi H."/>
            <person name="Pan Z."/>
            <person name="Liu X."/>
        </authorList>
    </citation>
    <scope>NUCLEOTIDE SEQUENCE [LARGE SCALE GENOMIC DNA]</scope>
    <source>
        <strain evidence="4">FJAT-22460</strain>
    </source>
</reference>
<dbReference type="SUPFAM" id="SSF55347">
    <property type="entry name" value="Glyceraldehyde-3-phosphate dehydrogenase-like, C-terminal domain"/>
    <property type="match status" value="1"/>
</dbReference>
<dbReference type="SUPFAM" id="SSF51735">
    <property type="entry name" value="NAD(P)-binding Rossmann-fold domains"/>
    <property type="match status" value="1"/>
</dbReference>
<dbReference type="Pfam" id="PF01408">
    <property type="entry name" value="GFO_IDH_MocA"/>
    <property type="match status" value="1"/>
</dbReference>
<dbReference type="OrthoDB" id="9815825at2"/>
<sequence length="329" mass="36851">MNIKLGIAGFGRIVELVHLPLIKQIPEIEVSVVYDITEQRRDLAAKRGFRTTDKLETLLETDVDVVLVSTPPNSHYEIANQALLFGKHVIIEKPVTVEYSDAVALKLTSERVGKSVTVFHNRRFDPDFKLVRQLIEDGSLGNLLFVERRYHMFGSGGSFGVKSFHPGWRNTKQYGGGALYDWGIHLIDQLLQLKAGAVKEIHSFMHCFDWTQNQVDDYVRANMVLDNSVVLSMEVNFASHSAAPMWVVGGDERTAVVVSPQEAILLEKGKPDQKLHLEPASRTSALAIYHSLAEHIIHGSPLAVTLGEAVESMRVVDEIMMSRKWTVQK</sequence>
<name>A0A0M1N3Z4_9BACL</name>
<protein>
    <recommendedName>
        <fullName evidence="5">Oxidoreductase</fullName>
    </recommendedName>
</protein>
<dbReference type="InterPro" id="IPR055170">
    <property type="entry name" value="GFO_IDH_MocA-like_dom"/>
</dbReference>
<dbReference type="Pfam" id="PF22725">
    <property type="entry name" value="GFO_IDH_MocA_C3"/>
    <property type="match status" value="1"/>
</dbReference>
<dbReference type="AlphaFoldDB" id="A0A0M1N3Z4"/>
<dbReference type="InterPro" id="IPR036291">
    <property type="entry name" value="NAD(P)-bd_dom_sf"/>
</dbReference>
<comment type="caution">
    <text evidence="3">The sequence shown here is derived from an EMBL/GenBank/DDBJ whole genome shotgun (WGS) entry which is preliminary data.</text>
</comment>
<dbReference type="Proteomes" id="UP000036932">
    <property type="component" value="Unassembled WGS sequence"/>
</dbReference>
<feature type="domain" description="Gfo/Idh/MocA-like oxidoreductase N-terminal" evidence="1">
    <location>
        <begin position="3"/>
        <end position="120"/>
    </location>
</feature>
<evidence type="ECO:0000313" key="4">
    <source>
        <dbReference type="Proteomes" id="UP000036932"/>
    </source>
</evidence>
<evidence type="ECO:0000313" key="3">
    <source>
        <dbReference type="EMBL" id="KOR76755.1"/>
    </source>
</evidence>
<dbReference type="RefSeq" id="WP_054404634.1">
    <property type="nucleotide sequence ID" value="NZ_LIUT01000006.1"/>
</dbReference>
<dbReference type="GO" id="GO:0000166">
    <property type="term" value="F:nucleotide binding"/>
    <property type="evidence" value="ECO:0007669"/>
    <property type="project" value="InterPro"/>
</dbReference>
<dbReference type="EMBL" id="LIUT01000006">
    <property type="protein sequence ID" value="KOR76755.1"/>
    <property type="molecule type" value="Genomic_DNA"/>
</dbReference>
<proteinExistence type="predicted"/>
<organism evidence="3 4">
    <name type="scientific">Paenibacillus solani</name>
    <dbReference type="NCBI Taxonomy" id="1705565"/>
    <lineage>
        <taxon>Bacteria</taxon>
        <taxon>Bacillati</taxon>
        <taxon>Bacillota</taxon>
        <taxon>Bacilli</taxon>
        <taxon>Bacillales</taxon>
        <taxon>Paenibacillaceae</taxon>
        <taxon>Paenibacillus</taxon>
    </lineage>
</organism>
<dbReference type="InterPro" id="IPR051317">
    <property type="entry name" value="Gfo/Idh/MocA_oxidoreduct"/>
</dbReference>
<dbReference type="Gene3D" id="3.30.360.10">
    <property type="entry name" value="Dihydrodipicolinate Reductase, domain 2"/>
    <property type="match status" value="1"/>
</dbReference>
<keyword evidence="4" id="KW-1185">Reference proteome</keyword>
<accession>A0A0M1N3Z4</accession>
<dbReference type="PANTHER" id="PTHR43708:SF8">
    <property type="entry name" value="OXIDOREDUCTASE"/>
    <property type="match status" value="1"/>
</dbReference>
<evidence type="ECO:0000259" key="2">
    <source>
        <dbReference type="Pfam" id="PF22725"/>
    </source>
</evidence>
<dbReference type="PANTHER" id="PTHR43708">
    <property type="entry name" value="CONSERVED EXPRESSED OXIDOREDUCTASE (EUROFUNG)"/>
    <property type="match status" value="1"/>
</dbReference>
<dbReference type="InterPro" id="IPR000683">
    <property type="entry name" value="Gfo/Idh/MocA-like_OxRdtase_N"/>
</dbReference>
<gene>
    <name evidence="3" type="ORF">AM231_22685</name>
</gene>
<dbReference type="PATRIC" id="fig|1705565.3.peg.667"/>
<evidence type="ECO:0000259" key="1">
    <source>
        <dbReference type="Pfam" id="PF01408"/>
    </source>
</evidence>
<feature type="domain" description="GFO/IDH/MocA-like oxidoreductase" evidence="2">
    <location>
        <begin position="128"/>
        <end position="253"/>
    </location>
</feature>
<dbReference type="Gene3D" id="3.40.50.720">
    <property type="entry name" value="NAD(P)-binding Rossmann-like Domain"/>
    <property type="match status" value="1"/>
</dbReference>
<evidence type="ECO:0008006" key="5">
    <source>
        <dbReference type="Google" id="ProtNLM"/>
    </source>
</evidence>